<dbReference type="Proteomes" id="UP000471031">
    <property type="component" value="Unassembled WGS sequence"/>
</dbReference>
<dbReference type="AlphaFoldDB" id="A0A845LCU6"/>
<dbReference type="RefSeq" id="WP_161261331.1">
    <property type="nucleotide sequence ID" value="NZ_JAFBDC010000004.1"/>
</dbReference>
<dbReference type="SUPFAM" id="SSF55073">
    <property type="entry name" value="Nucleotide cyclase"/>
    <property type="match status" value="1"/>
</dbReference>
<dbReference type="EMBL" id="WXEX01000005">
    <property type="protein sequence ID" value="MZP42750.1"/>
    <property type="molecule type" value="Genomic_DNA"/>
</dbReference>
<evidence type="ECO:0000313" key="2">
    <source>
        <dbReference type="Proteomes" id="UP000471031"/>
    </source>
</evidence>
<dbReference type="InterPro" id="IPR029787">
    <property type="entry name" value="Nucleotide_cyclase"/>
</dbReference>
<name>A0A845LCU6_HELGE</name>
<dbReference type="OrthoDB" id="9806704at2"/>
<comment type="caution">
    <text evidence="1">The sequence shown here is derived from an EMBL/GenBank/DDBJ whole genome shotgun (WGS) entry which is preliminary data.</text>
</comment>
<sequence length="363" mass="41568">MRASKYMDVSRKIERYRKRINPLYIIYPNTTITKSIFEQVAINTEDQRFITGIINSEMTEEFKIGGHEDYDLLLSLVTKQEDFETVNEKNVPLCVVYIDLRNFSKRALFAEDPGYETIEEIAALKQRAISTWIKVSRYYQAHIHSITGDGLMILLGGKKEQDLDTWTNGARALLLTLRILESEKMLNDELIQYLKDKGLEQYAINSDNMLDIKVSVDFSPNTLMNPQGVCVCINGEQKPIGEVKATSFHIDICAKMLAYYKQVKERLEGNRKLGRVLLFGEEYKMLMDFNEEKVPINNAGTYSKTMFSTNKSYISYYIDANNFKDNILTLDDVAGICNVFDDSSLSGDVSINIARRAQIQHGE</sequence>
<protein>
    <recommendedName>
        <fullName evidence="3">Guanylate cyclase domain-containing protein</fullName>
    </recommendedName>
</protein>
<organism evidence="1 2">
    <name type="scientific">Heliomicrobium gestii</name>
    <name type="common">Heliobacterium gestii</name>
    <dbReference type="NCBI Taxonomy" id="2699"/>
    <lineage>
        <taxon>Bacteria</taxon>
        <taxon>Bacillati</taxon>
        <taxon>Bacillota</taxon>
        <taxon>Clostridia</taxon>
        <taxon>Eubacteriales</taxon>
        <taxon>Heliobacteriaceae</taxon>
        <taxon>Heliomicrobium</taxon>
    </lineage>
</organism>
<proteinExistence type="predicted"/>
<accession>A0A845LCU6</accession>
<evidence type="ECO:0008006" key="3">
    <source>
        <dbReference type="Google" id="ProtNLM"/>
    </source>
</evidence>
<evidence type="ECO:0000313" key="1">
    <source>
        <dbReference type="EMBL" id="MZP42750.1"/>
    </source>
</evidence>
<gene>
    <name evidence="1" type="ORF">GTO89_06810</name>
</gene>
<reference evidence="1 2" key="1">
    <citation type="submission" date="2020-01" db="EMBL/GenBank/DDBJ databases">
        <title>Whole genome sequence of Heliobacterium gestii DSM 11169.</title>
        <authorList>
            <person name="Kyndt J.A."/>
            <person name="Meyer T.E."/>
        </authorList>
    </citation>
    <scope>NUCLEOTIDE SEQUENCE [LARGE SCALE GENOMIC DNA]</scope>
    <source>
        <strain evidence="1 2">DSM 11169</strain>
    </source>
</reference>
<keyword evidence="2" id="KW-1185">Reference proteome</keyword>